<organism evidence="6 7">
    <name type="scientific">Trichodelitschia bisporula</name>
    <dbReference type="NCBI Taxonomy" id="703511"/>
    <lineage>
        <taxon>Eukaryota</taxon>
        <taxon>Fungi</taxon>
        <taxon>Dikarya</taxon>
        <taxon>Ascomycota</taxon>
        <taxon>Pezizomycotina</taxon>
        <taxon>Dothideomycetes</taxon>
        <taxon>Dothideomycetes incertae sedis</taxon>
        <taxon>Phaeotrichales</taxon>
        <taxon>Phaeotrichaceae</taxon>
        <taxon>Trichodelitschia</taxon>
    </lineage>
</organism>
<keyword evidence="3" id="KW-0732">Signal</keyword>
<keyword evidence="1" id="KW-0479">Metal-binding</keyword>
<evidence type="ECO:0000259" key="4">
    <source>
        <dbReference type="PROSITE" id="PS00497"/>
    </source>
</evidence>
<protein>
    <submittedName>
        <fullName evidence="6">Di-copper centre-containing protein</fullName>
    </submittedName>
</protein>
<dbReference type="PRINTS" id="PR00092">
    <property type="entry name" value="TYROSINASE"/>
</dbReference>
<dbReference type="PANTHER" id="PTHR11474">
    <property type="entry name" value="TYROSINASE FAMILY MEMBER"/>
    <property type="match status" value="1"/>
</dbReference>
<feature type="chain" id="PRO_5026188900" evidence="3">
    <location>
        <begin position="20"/>
        <end position="424"/>
    </location>
</feature>
<dbReference type="EMBL" id="ML996695">
    <property type="protein sequence ID" value="KAF2400179.1"/>
    <property type="molecule type" value="Genomic_DNA"/>
</dbReference>
<dbReference type="Proteomes" id="UP000799640">
    <property type="component" value="Unassembled WGS sequence"/>
</dbReference>
<dbReference type="PROSITE" id="PS00497">
    <property type="entry name" value="TYROSINASE_1"/>
    <property type="match status" value="1"/>
</dbReference>
<evidence type="ECO:0000259" key="5">
    <source>
        <dbReference type="PROSITE" id="PS00498"/>
    </source>
</evidence>
<name>A0A6G1HWI3_9PEZI</name>
<dbReference type="InterPro" id="IPR008922">
    <property type="entry name" value="Di-copper_centre_dom_sf"/>
</dbReference>
<keyword evidence="7" id="KW-1185">Reference proteome</keyword>
<dbReference type="SUPFAM" id="SSF48056">
    <property type="entry name" value="Di-copper centre-containing domain"/>
    <property type="match status" value="1"/>
</dbReference>
<reference evidence="6" key="1">
    <citation type="journal article" date="2020" name="Stud. Mycol.">
        <title>101 Dothideomycetes genomes: a test case for predicting lifestyles and emergence of pathogens.</title>
        <authorList>
            <person name="Haridas S."/>
            <person name="Albert R."/>
            <person name="Binder M."/>
            <person name="Bloem J."/>
            <person name="Labutti K."/>
            <person name="Salamov A."/>
            <person name="Andreopoulos B."/>
            <person name="Baker S."/>
            <person name="Barry K."/>
            <person name="Bills G."/>
            <person name="Bluhm B."/>
            <person name="Cannon C."/>
            <person name="Castanera R."/>
            <person name="Culley D."/>
            <person name="Daum C."/>
            <person name="Ezra D."/>
            <person name="Gonzalez J."/>
            <person name="Henrissat B."/>
            <person name="Kuo A."/>
            <person name="Liang C."/>
            <person name="Lipzen A."/>
            <person name="Lutzoni F."/>
            <person name="Magnuson J."/>
            <person name="Mondo S."/>
            <person name="Nolan M."/>
            <person name="Ohm R."/>
            <person name="Pangilinan J."/>
            <person name="Park H.-J."/>
            <person name="Ramirez L."/>
            <person name="Alfaro M."/>
            <person name="Sun H."/>
            <person name="Tritt A."/>
            <person name="Yoshinaga Y."/>
            <person name="Zwiers L.-H."/>
            <person name="Turgeon B."/>
            <person name="Goodwin S."/>
            <person name="Spatafora J."/>
            <person name="Crous P."/>
            <person name="Grigoriev I."/>
        </authorList>
    </citation>
    <scope>NUCLEOTIDE SEQUENCE</scope>
    <source>
        <strain evidence="6">CBS 262.69</strain>
    </source>
</reference>
<dbReference type="Gene3D" id="1.10.1280.10">
    <property type="entry name" value="Di-copper center containing domain from catechol oxidase"/>
    <property type="match status" value="1"/>
</dbReference>
<evidence type="ECO:0000256" key="2">
    <source>
        <dbReference type="ARBA" id="ARBA00023008"/>
    </source>
</evidence>
<dbReference type="Pfam" id="PF00264">
    <property type="entry name" value="Tyrosinase"/>
    <property type="match status" value="1"/>
</dbReference>
<evidence type="ECO:0000313" key="7">
    <source>
        <dbReference type="Proteomes" id="UP000799640"/>
    </source>
</evidence>
<evidence type="ECO:0000313" key="6">
    <source>
        <dbReference type="EMBL" id="KAF2400179.1"/>
    </source>
</evidence>
<dbReference type="PROSITE" id="PS00498">
    <property type="entry name" value="TYROSINASE_2"/>
    <property type="match status" value="1"/>
</dbReference>
<dbReference type="PANTHER" id="PTHR11474:SF126">
    <property type="entry name" value="TYROSINASE-LIKE PROTEIN TYR-1-RELATED"/>
    <property type="match status" value="1"/>
</dbReference>
<gene>
    <name evidence="6" type="ORF">EJ06DRAFT_521718</name>
</gene>
<dbReference type="OrthoDB" id="6132182at2759"/>
<feature type="signal peptide" evidence="3">
    <location>
        <begin position="1"/>
        <end position="19"/>
    </location>
</feature>
<keyword evidence="2" id="KW-0186">Copper</keyword>
<sequence length="424" mass="46398">MVRVSLSLLLGAVLAVVGAQAPGSAAVPAAVPAVKGAACTTPRLRREWRSLSIPQRQKYLSAMQCMLSAPSKARVHFPPLTNRYEDFVALHINATGGGMNLTNFRGVESLMTSFASAMKMGSNGIHGTGTFLPWHRYAVWTWETALREECGWTEGQPYWDWNIDTKDHNATLKASPVFDPVIGFGGDGVRVARNVSVPAAPPPPKNPMLDWLTANIPGFEMPMFDPAMMGGCVQDGPFKNITLHVGPMGRMISGEKGRCLTRGFNQFIMDSAASKENIRKVLASKDFGEFRVAIEQPRVRFGATNGSFGIVSDGGDLHTIGHGGIGGEMMDVFTSPNDPIFWLHHGNLDRIWSIWQDAAPEKRRYDASNPASFWNTGKISLTTPIWMGFAAPDRPVRAVMDPLNRNGEGFLCYKYETGGEVYYA</sequence>
<dbReference type="AlphaFoldDB" id="A0A6G1HWI3"/>
<dbReference type="InterPro" id="IPR050316">
    <property type="entry name" value="Tyrosinase/Hemocyanin"/>
</dbReference>
<evidence type="ECO:0000256" key="1">
    <source>
        <dbReference type="ARBA" id="ARBA00022723"/>
    </source>
</evidence>
<proteinExistence type="predicted"/>
<feature type="domain" description="Tyrosinase copper-binding" evidence="5">
    <location>
        <begin position="338"/>
        <end position="349"/>
    </location>
</feature>
<dbReference type="GO" id="GO:0016491">
    <property type="term" value="F:oxidoreductase activity"/>
    <property type="evidence" value="ECO:0007669"/>
    <property type="project" value="InterPro"/>
</dbReference>
<evidence type="ECO:0000256" key="3">
    <source>
        <dbReference type="SAM" id="SignalP"/>
    </source>
</evidence>
<dbReference type="InterPro" id="IPR002227">
    <property type="entry name" value="Tyrosinase_Cu-bd"/>
</dbReference>
<accession>A0A6G1HWI3</accession>
<dbReference type="GO" id="GO:0046872">
    <property type="term" value="F:metal ion binding"/>
    <property type="evidence" value="ECO:0007669"/>
    <property type="project" value="UniProtKB-KW"/>
</dbReference>
<feature type="domain" description="Tyrosinase copper-binding" evidence="4">
    <location>
        <begin position="126"/>
        <end position="143"/>
    </location>
</feature>